<feature type="compositionally biased region" description="Low complexity" evidence="1">
    <location>
        <begin position="240"/>
        <end position="252"/>
    </location>
</feature>
<evidence type="ECO:0008006" key="3">
    <source>
        <dbReference type="Google" id="ProtNLM"/>
    </source>
</evidence>
<dbReference type="EMBL" id="HBNS01018839">
    <property type="protein sequence ID" value="CAE4607362.1"/>
    <property type="molecule type" value="Transcribed_RNA"/>
</dbReference>
<gene>
    <name evidence="2" type="ORF">DBRI00130_LOCUS15000</name>
</gene>
<organism evidence="2">
    <name type="scientific">Ditylum brightwellii</name>
    <dbReference type="NCBI Taxonomy" id="49249"/>
    <lineage>
        <taxon>Eukaryota</taxon>
        <taxon>Sar</taxon>
        <taxon>Stramenopiles</taxon>
        <taxon>Ochrophyta</taxon>
        <taxon>Bacillariophyta</taxon>
        <taxon>Mediophyceae</taxon>
        <taxon>Lithodesmiophycidae</taxon>
        <taxon>Lithodesmiales</taxon>
        <taxon>Lithodesmiaceae</taxon>
        <taxon>Ditylum</taxon>
    </lineage>
</organism>
<feature type="compositionally biased region" description="Polar residues" evidence="1">
    <location>
        <begin position="262"/>
        <end position="271"/>
    </location>
</feature>
<feature type="compositionally biased region" description="Basic and acidic residues" evidence="1">
    <location>
        <begin position="157"/>
        <end position="176"/>
    </location>
</feature>
<feature type="compositionally biased region" description="Low complexity" evidence="1">
    <location>
        <begin position="331"/>
        <end position="340"/>
    </location>
</feature>
<reference evidence="2" key="1">
    <citation type="submission" date="2021-01" db="EMBL/GenBank/DDBJ databases">
        <authorList>
            <person name="Corre E."/>
            <person name="Pelletier E."/>
            <person name="Niang G."/>
            <person name="Scheremetjew M."/>
            <person name="Finn R."/>
            <person name="Kale V."/>
            <person name="Holt S."/>
            <person name="Cochrane G."/>
            <person name="Meng A."/>
            <person name="Brown T."/>
            <person name="Cohen L."/>
        </authorList>
    </citation>
    <scope>NUCLEOTIDE SEQUENCE</scope>
    <source>
        <strain evidence="2">GSO104</strain>
    </source>
</reference>
<accession>A0A7S4RAV6</accession>
<feature type="compositionally biased region" description="Basic residues" evidence="1">
    <location>
        <begin position="63"/>
        <end position="82"/>
    </location>
</feature>
<evidence type="ECO:0000313" key="2">
    <source>
        <dbReference type="EMBL" id="CAE4607362.1"/>
    </source>
</evidence>
<protein>
    <recommendedName>
        <fullName evidence="3">Ubiquitin-like domain-containing protein</fullName>
    </recommendedName>
</protein>
<proteinExistence type="predicted"/>
<name>A0A7S4RAV6_9STRA</name>
<feature type="compositionally biased region" description="Polar residues" evidence="1">
    <location>
        <begin position="140"/>
        <end position="155"/>
    </location>
</feature>
<sequence length="464" mass="51300">MTEKVRKSSAWRSFAKKGRSVIDIETTTSTNDANIVGNKNEKDISPNESTRQEDSSACSSSSLRRKKGLLRRLSSKMKHSKKKQEDANIISKSIVIAESKRNEHTESNAPSELNVEQQETEEKECVEHPSLLDDTIANDVPNSICTKESMQQNGEQHGMKEEKEESIEHDRIKQEEQTNEDAPFTNPGSPQCSLSSSSSSSAETNSPSSSSSSSSSSSLSLYSPPSSPPSSPPLEDVRNNKQQNNSDNNENSIDLTLPPPITRTSSIQSDIPATPLTPILHPKPPTKSIIRINKNNNTSPPKERGRKSVKFADEEGNPISSSRTISPTRHSTSTSQSSSSSNKTRLIVLLMCPTTKQFELISLYHNPTTRTELNTILSQIKSKATLQLQNQRFVGLCLPDKGQEMINLLSVDDYGLHHNDIVIAIPRGLNGRDCAELARPILKDRRLIQLVCFSSFLCTFFLNI</sequence>
<feature type="compositionally biased region" description="Basic and acidic residues" evidence="1">
    <location>
        <begin position="39"/>
        <end position="54"/>
    </location>
</feature>
<evidence type="ECO:0000256" key="1">
    <source>
        <dbReference type="SAM" id="MobiDB-lite"/>
    </source>
</evidence>
<feature type="compositionally biased region" description="Low complexity" evidence="1">
    <location>
        <begin position="187"/>
        <end position="224"/>
    </location>
</feature>
<feature type="region of interest" description="Disordered" evidence="1">
    <location>
        <begin position="1"/>
        <end position="340"/>
    </location>
</feature>
<dbReference type="AlphaFoldDB" id="A0A7S4RAV6"/>
<feature type="compositionally biased region" description="Polar residues" evidence="1">
    <location>
        <begin position="318"/>
        <end position="330"/>
    </location>
</feature>